<dbReference type="RefSeq" id="WP_087031327.1">
    <property type="nucleotide sequence ID" value="NZ_FJNE01000002.1"/>
</dbReference>
<keyword evidence="5 7" id="KW-0472">Membrane</keyword>
<dbReference type="InterPro" id="IPR003838">
    <property type="entry name" value="ABC3_permease_C"/>
</dbReference>
<evidence type="ECO:0000259" key="8">
    <source>
        <dbReference type="Pfam" id="PF02687"/>
    </source>
</evidence>
<keyword evidence="10" id="KW-1185">Reference proteome</keyword>
<feature type="transmembrane region" description="Helical" evidence="7">
    <location>
        <begin position="466"/>
        <end position="486"/>
    </location>
</feature>
<comment type="subcellular location">
    <subcellularLocation>
        <location evidence="1">Cell membrane</location>
        <topology evidence="1">Multi-pass membrane protein</topology>
    </subcellularLocation>
</comment>
<dbReference type="EMBL" id="FJNE01000002">
    <property type="protein sequence ID" value="CZQ85499.1"/>
    <property type="molecule type" value="Genomic_DNA"/>
</dbReference>
<dbReference type="AlphaFoldDB" id="A0A143YCD2"/>
<protein>
    <submittedName>
        <fullName evidence="9">Abc transporter permease protein domain</fullName>
    </submittedName>
</protein>
<feature type="domain" description="ABC3 transporter permease C-terminal" evidence="8">
    <location>
        <begin position="329"/>
        <end position="490"/>
    </location>
</feature>
<dbReference type="PANTHER" id="PTHR30572:SF9">
    <property type="entry name" value="ABC TRANSPORTER PERMEASE PROTEIN"/>
    <property type="match status" value="1"/>
</dbReference>
<evidence type="ECO:0000256" key="2">
    <source>
        <dbReference type="ARBA" id="ARBA00022475"/>
    </source>
</evidence>
<dbReference type="STRING" id="140314.SAMN04488076_101123"/>
<dbReference type="Proteomes" id="UP000242754">
    <property type="component" value="Unassembled WGS sequence"/>
</dbReference>
<feature type="compositionally biased region" description="Low complexity" evidence="6">
    <location>
        <begin position="128"/>
        <end position="142"/>
    </location>
</feature>
<organism evidence="9 10">
    <name type="scientific">Trichococcus palustris</name>
    <dbReference type="NCBI Taxonomy" id="140314"/>
    <lineage>
        <taxon>Bacteria</taxon>
        <taxon>Bacillati</taxon>
        <taxon>Bacillota</taxon>
        <taxon>Bacilli</taxon>
        <taxon>Lactobacillales</taxon>
        <taxon>Carnobacteriaceae</taxon>
        <taxon>Trichococcus</taxon>
    </lineage>
</organism>
<evidence type="ECO:0000256" key="6">
    <source>
        <dbReference type="SAM" id="MobiDB-lite"/>
    </source>
</evidence>
<evidence type="ECO:0000313" key="10">
    <source>
        <dbReference type="Proteomes" id="UP000242754"/>
    </source>
</evidence>
<feature type="transmembrane region" description="Helical" evidence="7">
    <location>
        <begin position="369"/>
        <end position="390"/>
    </location>
</feature>
<keyword evidence="2" id="KW-1003">Cell membrane</keyword>
<proteinExistence type="predicted"/>
<dbReference type="Pfam" id="PF02687">
    <property type="entry name" value="FtsX"/>
    <property type="match status" value="1"/>
</dbReference>
<dbReference type="OrthoDB" id="9812886at2"/>
<name>A0A143YCD2_9LACT</name>
<evidence type="ECO:0000256" key="7">
    <source>
        <dbReference type="SAM" id="Phobius"/>
    </source>
</evidence>
<reference evidence="9 10" key="1">
    <citation type="submission" date="2016-02" db="EMBL/GenBank/DDBJ databases">
        <authorList>
            <person name="Wen L."/>
            <person name="He K."/>
            <person name="Yang H."/>
        </authorList>
    </citation>
    <scope>NUCLEOTIDE SEQUENCE [LARGE SCALE GENOMIC DNA]</scope>
    <source>
        <strain evidence="9">Trichococcus palustris</strain>
    </source>
</reference>
<dbReference type="InterPro" id="IPR050250">
    <property type="entry name" value="Macrolide_Exporter_MacB"/>
</dbReference>
<evidence type="ECO:0000313" key="9">
    <source>
        <dbReference type="EMBL" id="CZQ85499.1"/>
    </source>
</evidence>
<keyword evidence="4 7" id="KW-1133">Transmembrane helix</keyword>
<evidence type="ECO:0000256" key="5">
    <source>
        <dbReference type="ARBA" id="ARBA00023136"/>
    </source>
</evidence>
<feature type="region of interest" description="Disordered" evidence="6">
    <location>
        <begin position="125"/>
        <end position="149"/>
    </location>
</feature>
<gene>
    <name evidence="9" type="ORF">Tpal_641</name>
</gene>
<evidence type="ECO:0000256" key="1">
    <source>
        <dbReference type="ARBA" id="ARBA00004651"/>
    </source>
</evidence>
<feature type="transmembrane region" description="Helical" evidence="7">
    <location>
        <begin position="20"/>
        <end position="38"/>
    </location>
</feature>
<dbReference type="PANTHER" id="PTHR30572">
    <property type="entry name" value="MEMBRANE COMPONENT OF TRANSPORTER-RELATED"/>
    <property type="match status" value="1"/>
</dbReference>
<sequence>MNFIKRAWLSTKAKKGHSFILFLVFSAILIFVLAGLTIQNASNQSMVQARQAMGGTVTLSVNREATMEKAVASDSASSGSSGKIDPSSFKATPVSLDQANLITGLDHVKSYNYLSETSAGAENFKPISSSNSTSSTSSDAASGKIPTGGRMQAAGDLAVEGVLSTENLSDFTAGTNTFTEGSGITADDVNTNNVVIESSLADANNLKTGDTITISNPTDSTKTYNLTIKGVYKTTATTDPMAEHFSFLNASNKIYVSYTLADEMKGSDYSNAVDSVVINLDDPQNVDAYVTAAKATGLDTETYSLQTDTALYEQMISPLENVANFAQKIVILVAVAGVIILSLIVIMSIRERKFEMGVLLSLGESRWKLVAQFFIELIIVFVAALVVAGFSGKYVGNVLGQQLLDQQTTAQTTSMTAQGGPGGNFPEGGMGGFRGPFRNFGASSSASAKEIENLHIALSVSDLVELGGIGLGICFLSVIISSVGVIRLDPKKILTM</sequence>
<keyword evidence="3 7" id="KW-0812">Transmembrane</keyword>
<evidence type="ECO:0000256" key="3">
    <source>
        <dbReference type="ARBA" id="ARBA00022692"/>
    </source>
</evidence>
<evidence type="ECO:0000256" key="4">
    <source>
        <dbReference type="ARBA" id="ARBA00022989"/>
    </source>
</evidence>
<feature type="transmembrane region" description="Helical" evidence="7">
    <location>
        <begin position="329"/>
        <end position="349"/>
    </location>
</feature>
<dbReference type="GO" id="GO:0022857">
    <property type="term" value="F:transmembrane transporter activity"/>
    <property type="evidence" value="ECO:0007669"/>
    <property type="project" value="TreeGrafter"/>
</dbReference>
<dbReference type="GO" id="GO:0005886">
    <property type="term" value="C:plasma membrane"/>
    <property type="evidence" value="ECO:0007669"/>
    <property type="project" value="UniProtKB-SubCell"/>
</dbReference>
<accession>A0A143YCD2</accession>